<feature type="compositionally biased region" description="Basic and acidic residues" evidence="1">
    <location>
        <begin position="267"/>
        <end position="281"/>
    </location>
</feature>
<feature type="compositionally biased region" description="Basic and acidic residues" evidence="1">
    <location>
        <begin position="1"/>
        <end position="12"/>
    </location>
</feature>
<feature type="compositionally biased region" description="Basic and acidic residues" evidence="1">
    <location>
        <begin position="301"/>
        <end position="313"/>
    </location>
</feature>
<feature type="compositionally biased region" description="Basic and acidic residues" evidence="1">
    <location>
        <begin position="68"/>
        <end position="86"/>
    </location>
</feature>
<comment type="caution">
    <text evidence="3">The sequence shown here is derived from an EMBL/GenBank/DDBJ whole genome shotgun (WGS) entry which is preliminary data.</text>
</comment>
<organism evidence="4">
    <name type="scientific">Pneumocystis jirovecii</name>
    <name type="common">Human pneumocystis pneumonia agent</name>
    <dbReference type="NCBI Taxonomy" id="42068"/>
    <lineage>
        <taxon>Eukaryota</taxon>
        <taxon>Fungi</taxon>
        <taxon>Dikarya</taxon>
        <taxon>Ascomycota</taxon>
        <taxon>Taphrinomycotina</taxon>
        <taxon>Pneumocystomycetes</taxon>
        <taxon>Pneumocystaceae</taxon>
        <taxon>Pneumocystis</taxon>
    </lineage>
</organism>
<feature type="region of interest" description="Disordered" evidence="1">
    <location>
        <begin position="1"/>
        <end position="21"/>
    </location>
</feature>
<feature type="compositionally biased region" description="Acidic residues" evidence="1">
    <location>
        <begin position="183"/>
        <end position="196"/>
    </location>
</feature>
<feature type="region of interest" description="Disordered" evidence="1">
    <location>
        <begin position="257"/>
        <end position="402"/>
    </location>
</feature>
<feature type="compositionally biased region" description="Basic and acidic residues" evidence="1">
    <location>
        <begin position="197"/>
        <end position="214"/>
    </location>
</feature>
<evidence type="ECO:0000313" key="4">
    <source>
        <dbReference type="Proteomes" id="UP000010422"/>
    </source>
</evidence>
<gene>
    <name evidence="3" type="ORF">PNEJI1_002135</name>
</gene>
<accession>L0P9W1</accession>
<protein>
    <recommendedName>
        <fullName evidence="2">Hpc2-related domain-containing protein</fullName>
    </recommendedName>
</protein>
<evidence type="ECO:0000256" key="1">
    <source>
        <dbReference type="SAM" id="MobiDB-lite"/>
    </source>
</evidence>
<feature type="compositionally biased region" description="Basic and acidic residues" evidence="1">
    <location>
        <begin position="330"/>
        <end position="383"/>
    </location>
</feature>
<dbReference type="STRING" id="1209962.L0P9W1"/>
<dbReference type="AlphaFoldDB" id="L0P9W1"/>
<sequence>MSDSNKKTEKDNQNTNIQSIADQKTVLEDLAHLNEIHTINNEQFPSQQQKTLLLSPEVSILTNNTNESVKEEEQERSVPIFEREKQPTIAPQSKYSLSALSQSKNSLSSPISGGTSTNNLLSSNCVTIKEKPSIRIHVPLKGQINVYVNFAREAEKQYGWAALHPLQAANLTKLGLSKFDHDAESDEGDESESNMEDDGKSKQHVAQKENEHPNQEPFIEPKKRKRRIQEEEYDTLDPFIDDSELFLEEIAASKDGFFVFSGPLIPKGDKVKIERTDDSTKKGRGRGGKQNTNRTNNKNPKPKENKSPKDNSGKKNTKVTQNTKQACEQLENKEHAHLQKTTEKKETKESKPIKELKIPEEDESKSQKNTKEIKDKDVTDGQKNKKPKKPEKIAKETSLIIS</sequence>
<feature type="region of interest" description="Disordered" evidence="1">
    <location>
        <begin position="64"/>
        <end position="87"/>
    </location>
</feature>
<dbReference type="InterPro" id="IPR014840">
    <property type="entry name" value="HRD"/>
</dbReference>
<reference evidence="3 4" key="1">
    <citation type="journal article" date="2012" name="MBio">
        <title>De novo assembly of the Pneumocystis jirovecii genome from a single bronchoalveolar lavage fluid specimen from a patient.</title>
        <authorList>
            <person name="Cisse O.H."/>
            <person name="Pagni M."/>
            <person name="Hauser P.M."/>
        </authorList>
    </citation>
    <scope>NUCLEOTIDE SEQUENCE [LARGE SCALE GENOMIC DNA]</scope>
    <source>
        <strain evidence="3 4">SE8</strain>
    </source>
</reference>
<dbReference type="Pfam" id="PF08729">
    <property type="entry name" value="HUN"/>
    <property type="match status" value="1"/>
</dbReference>
<name>L0P9W1_PNEJI</name>
<feature type="compositionally biased region" description="Low complexity" evidence="1">
    <location>
        <begin position="289"/>
        <end position="299"/>
    </location>
</feature>
<dbReference type="Proteomes" id="UP000010422">
    <property type="component" value="Unassembled WGS sequence"/>
</dbReference>
<proteinExistence type="predicted"/>
<feature type="region of interest" description="Disordered" evidence="1">
    <location>
        <begin position="181"/>
        <end position="227"/>
    </location>
</feature>
<dbReference type="InParanoid" id="L0P9W1"/>
<dbReference type="VEuPathDB" id="FungiDB:PNEJI1_002135"/>
<evidence type="ECO:0000259" key="2">
    <source>
        <dbReference type="Pfam" id="PF08729"/>
    </source>
</evidence>
<dbReference type="EMBL" id="CAKM01000164">
    <property type="protein sequence ID" value="CCJ29201.1"/>
    <property type="molecule type" value="Genomic_DNA"/>
</dbReference>
<feature type="domain" description="Hpc2-related" evidence="2">
    <location>
        <begin position="224"/>
        <end position="264"/>
    </location>
</feature>
<evidence type="ECO:0000313" key="3">
    <source>
        <dbReference type="EMBL" id="CCJ29201.1"/>
    </source>
</evidence>